<gene>
    <name evidence="1" type="ORF">ZIOFF_039872</name>
</gene>
<comment type="caution">
    <text evidence="1">The sequence shown here is derived from an EMBL/GenBank/DDBJ whole genome shotgun (WGS) entry which is preliminary data.</text>
</comment>
<name>A0A8J5G313_ZINOF</name>
<keyword evidence="2" id="KW-1185">Reference proteome</keyword>
<organism evidence="1 2">
    <name type="scientific">Zingiber officinale</name>
    <name type="common">Ginger</name>
    <name type="synonym">Amomum zingiber</name>
    <dbReference type="NCBI Taxonomy" id="94328"/>
    <lineage>
        <taxon>Eukaryota</taxon>
        <taxon>Viridiplantae</taxon>
        <taxon>Streptophyta</taxon>
        <taxon>Embryophyta</taxon>
        <taxon>Tracheophyta</taxon>
        <taxon>Spermatophyta</taxon>
        <taxon>Magnoliopsida</taxon>
        <taxon>Liliopsida</taxon>
        <taxon>Zingiberales</taxon>
        <taxon>Zingiberaceae</taxon>
        <taxon>Zingiber</taxon>
    </lineage>
</organism>
<reference evidence="1 2" key="1">
    <citation type="submission" date="2020-08" db="EMBL/GenBank/DDBJ databases">
        <title>Plant Genome Project.</title>
        <authorList>
            <person name="Zhang R.-G."/>
        </authorList>
    </citation>
    <scope>NUCLEOTIDE SEQUENCE [LARGE SCALE GENOMIC DNA]</scope>
    <source>
        <tissue evidence="1">Rhizome</tissue>
    </source>
</reference>
<accession>A0A8J5G313</accession>
<dbReference type="EMBL" id="JACMSC010000011">
    <property type="protein sequence ID" value="KAG6500058.1"/>
    <property type="molecule type" value="Genomic_DNA"/>
</dbReference>
<dbReference type="Proteomes" id="UP000734854">
    <property type="component" value="Unassembled WGS sequence"/>
</dbReference>
<protein>
    <submittedName>
        <fullName evidence="1">Uncharacterized protein</fullName>
    </submittedName>
</protein>
<dbReference type="AlphaFoldDB" id="A0A8J5G313"/>
<sequence>MEVASDFRSRNLVMGVGRIRAREEDSTELDSGFVEFELQKAERTLHHRSMEMATMVPVFLKLASLKWDDAPKWIAMAKAILDVVEEAYTKQMDGSQEKREMGGAVKSVSWVDETHPTPDSEAKPTTVIENPVVGSDVKSLLEQEGPHEDLCIKESSEKEQQRKTRREIMVVGQQLKSNIAQAAKTAQELVGFLPDFLVVVGAFSALFGSKDSNCSALRKMILLIR</sequence>
<proteinExistence type="predicted"/>
<evidence type="ECO:0000313" key="2">
    <source>
        <dbReference type="Proteomes" id="UP000734854"/>
    </source>
</evidence>
<evidence type="ECO:0000313" key="1">
    <source>
        <dbReference type="EMBL" id="KAG6500058.1"/>
    </source>
</evidence>